<accession>A0A077NYL8</accession>
<evidence type="ECO:0000313" key="1">
    <source>
        <dbReference type="EMBL" id="CDH03643.1"/>
    </source>
</evidence>
<dbReference type="HOGENOM" id="CLU_2940834_0_0_6"/>
<dbReference type="AlphaFoldDB" id="A0A077NYL8"/>
<reference evidence="1" key="1">
    <citation type="submission" date="2013-07" db="EMBL/GenBank/DDBJ databases">
        <title>Sub-species coevolution in mutualistic symbiosis.</title>
        <authorList>
            <person name="Murfin K."/>
            <person name="Klassen J."/>
            <person name="Lee M."/>
            <person name="Forst S."/>
            <person name="Stock P."/>
            <person name="Goodrich-Blair H."/>
        </authorList>
    </citation>
    <scope>NUCLEOTIDE SEQUENCE [LARGE SCALE GENOMIC DNA]</scope>
    <source>
        <strain evidence="1">Feltiae Moldova</strain>
    </source>
</reference>
<name>A0A077NYL8_XENBV</name>
<gene>
    <name evidence="1" type="ORF">XBFM1_820058</name>
</gene>
<dbReference type="Proteomes" id="UP000028487">
    <property type="component" value="Unassembled WGS sequence"/>
</dbReference>
<proteinExistence type="predicted"/>
<comment type="caution">
    <text evidence="1">The sequence shown here is derived from an EMBL/GenBank/DDBJ whole genome shotgun (WGS) entry which is preliminary data.</text>
</comment>
<dbReference type="EMBL" id="CBSV010000257">
    <property type="protein sequence ID" value="CDH03643.1"/>
    <property type="molecule type" value="Genomic_DNA"/>
</dbReference>
<protein>
    <submittedName>
        <fullName evidence="1">Uncharacterized protein</fullName>
    </submittedName>
</protein>
<sequence length="60" mass="6932">MSMMELHNLLLSLMKRAYDSFELALHWSDLTMEILISYFVVSLSPYEKCSIFRISIGIGS</sequence>
<organism evidence="1">
    <name type="scientific">Xenorhabdus bovienii str. feltiae Moldova</name>
    <dbReference type="NCBI Taxonomy" id="1398200"/>
    <lineage>
        <taxon>Bacteria</taxon>
        <taxon>Pseudomonadati</taxon>
        <taxon>Pseudomonadota</taxon>
        <taxon>Gammaproteobacteria</taxon>
        <taxon>Enterobacterales</taxon>
        <taxon>Morganellaceae</taxon>
        <taxon>Xenorhabdus</taxon>
    </lineage>
</organism>